<gene>
    <name evidence="2" type="ORF">ACFOFO_03650</name>
</gene>
<organism evidence="2 3">
    <name type="scientific">Undibacterium arcticum</name>
    <dbReference type="NCBI Taxonomy" id="1762892"/>
    <lineage>
        <taxon>Bacteria</taxon>
        <taxon>Pseudomonadati</taxon>
        <taxon>Pseudomonadota</taxon>
        <taxon>Betaproteobacteria</taxon>
        <taxon>Burkholderiales</taxon>
        <taxon>Oxalobacteraceae</taxon>
        <taxon>Undibacterium</taxon>
    </lineage>
</organism>
<feature type="transmembrane region" description="Helical" evidence="1">
    <location>
        <begin position="74"/>
        <end position="94"/>
    </location>
</feature>
<dbReference type="Proteomes" id="UP001595530">
    <property type="component" value="Unassembled WGS sequence"/>
</dbReference>
<name>A0ABV7EWC7_9BURK</name>
<feature type="transmembrane region" description="Helical" evidence="1">
    <location>
        <begin position="106"/>
        <end position="125"/>
    </location>
</feature>
<feature type="transmembrane region" description="Helical" evidence="1">
    <location>
        <begin position="131"/>
        <end position="153"/>
    </location>
</feature>
<evidence type="ECO:0000256" key="1">
    <source>
        <dbReference type="SAM" id="Phobius"/>
    </source>
</evidence>
<evidence type="ECO:0000313" key="2">
    <source>
        <dbReference type="EMBL" id="MFC3107063.1"/>
    </source>
</evidence>
<keyword evidence="3" id="KW-1185">Reference proteome</keyword>
<dbReference type="RefSeq" id="WP_390326336.1">
    <property type="nucleotide sequence ID" value="NZ_JBHRTP010000008.1"/>
</dbReference>
<keyword evidence="1" id="KW-0812">Transmembrane</keyword>
<reference evidence="3" key="1">
    <citation type="journal article" date="2019" name="Int. J. Syst. Evol. Microbiol.">
        <title>The Global Catalogue of Microorganisms (GCM) 10K type strain sequencing project: providing services to taxonomists for standard genome sequencing and annotation.</title>
        <authorList>
            <consortium name="The Broad Institute Genomics Platform"/>
            <consortium name="The Broad Institute Genome Sequencing Center for Infectious Disease"/>
            <person name="Wu L."/>
            <person name="Ma J."/>
        </authorList>
    </citation>
    <scope>NUCLEOTIDE SEQUENCE [LARGE SCALE GENOMIC DNA]</scope>
    <source>
        <strain evidence="3">KCTC 42986</strain>
    </source>
</reference>
<accession>A0ABV7EWC7</accession>
<sequence length="162" mass="17597">MINVLPVFLQHLRASTRFQRRLSAGRSSFAGSGKSRLAAYRQLASTARRGAKTPVPSPVPEFYYPINQYSDFRFTQFIFIHWIHILISTFHCCMKEIRMKTNFHRLAANAAIATAAGGLIAALQITPLPELIYQGALTGGAISAGATAALGNLGQIVIAGNH</sequence>
<evidence type="ECO:0000313" key="3">
    <source>
        <dbReference type="Proteomes" id="UP001595530"/>
    </source>
</evidence>
<keyword evidence="1" id="KW-0472">Membrane</keyword>
<dbReference type="EMBL" id="JBHRTP010000008">
    <property type="protein sequence ID" value="MFC3107063.1"/>
    <property type="molecule type" value="Genomic_DNA"/>
</dbReference>
<keyword evidence="1" id="KW-1133">Transmembrane helix</keyword>
<proteinExistence type="predicted"/>
<protein>
    <submittedName>
        <fullName evidence="2">Uncharacterized protein</fullName>
    </submittedName>
</protein>
<comment type="caution">
    <text evidence="2">The sequence shown here is derived from an EMBL/GenBank/DDBJ whole genome shotgun (WGS) entry which is preliminary data.</text>
</comment>